<dbReference type="AlphaFoldDB" id="A0A816W2V6"/>
<dbReference type="EMBL" id="CAJOBF010004654">
    <property type="protein sequence ID" value="CAF4147643.1"/>
    <property type="molecule type" value="Genomic_DNA"/>
</dbReference>
<reference evidence="1" key="1">
    <citation type="submission" date="2021-02" db="EMBL/GenBank/DDBJ databases">
        <authorList>
            <person name="Nowell W R."/>
        </authorList>
    </citation>
    <scope>NUCLEOTIDE SEQUENCE</scope>
</reference>
<evidence type="ECO:0000313" key="1">
    <source>
        <dbReference type="EMBL" id="CAF2129844.1"/>
    </source>
</evidence>
<name>A0A816W2V6_9BILA</name>
<organism evidence="1 3">
    <name type="scientific">Rotaria magnacalcarata</name>
    <dbReference type="NCBI Taxonomy" id="392030"/>
    <lineage>
        <taxon>Eukaryota</taxon>
        <taxon>Metazoa</taxon>
        <taxon>Spiralia</taxon>
        <taxon>Gnathifera</taxon>
        <taxon>Rotifera</taxon>
        <taxon>Eurotatoria</taxon>
        <taxon>Bdelloidea</taxon>
        <taxon>Philodinida</taxon>
        <taxon>Philodinidae</taxon>
        <taxon>Rotaria</taxon>
    </lineage>
</organism>
<dbReference type="Proteomes" id="UP000663887">
    <property type="component" value="Unassembled WGS sequence"/>
</dbReference>
<protein>
    <submittedName>
        <fullName evidence="1">Uncharacterized protein</fullName>
    </submittedName>
</protein>
<dbReference type="SUPFAM" id="SSF56399">
    <property type="entry name" value="ADP-ribosylation"/>
    <property type="match status" value="1"/>
</dbReference>
<proteinExistence type="predicted"/>
<dbReference type="Proteomes" id="UP000663842">
    <property type="component" value="Unassembled WGS sequence"/>
</dbReference>
<evidence type="ECO:0000313" key="2">
    <source>
        <dbReference type="EMBL" id="CAF4147643.1"/>
    </source>
</evidence>
<sequence>MRFFIQDPRQQTERLYESPSKKVTLYPGQRLSYGEFQQLHLLKGGLYSFRYFLSTTMDWDIAFTFAQDTRQDLRLSYYKVENEFLFTMHTVSRVGKIIQLELDLWQVQLSLQNDKDEDLQEKIENIL</sequence>
<comment type="caution">
    <text evidence="1">The sequence shown here is derived from an EMBL/GenBank/DDBJ whole genome shotgun (WGS) entry which is preliminary data.</text>
</comment>
<accession>A0A816W2V6</accession>
<dbReference type="Gene3D" id="3.90.176.10">
    <property type="entry name" value="Toxin ADP-ribosyltransferase, Chain A, domain 1"/>
    <property type="match status" value="1"/>
</dbReference>
<gene>
    <name evidence="2" type="ORF">UXM345_LOCUS24936</name>
    <name evidence="1" type="ORF">XDN619_LOCUS24546</name>
</gene>
<evidence type="ECO:0000313" key="3">
    <source>
        <dbReference type="Proteomes" id="UP000663887"/>
    </source>
</evidence>
<dbReference type="EMBL" id="CAJNRG010011141">
    <property type="protein sequence ID" value="CAF2129844.1"/>
    <property type="molecule type" value="Genomic_DNA"/>
</dbReference>